<gene>
    <name evidence="16" type="ORF">N0F65_000330</name>
</gene>
<keyword evidence="10 13" id="KW-0472">Membrane</keyword>
<dbReference type="GO" id="GO:0005886">
    <property type="term" value="C:plasma membrane"/>
    <property type="evidence" value="ECO:0007669"/>
    <property type="project" value="UniProtKB-SubCell"/>
</dbReference>
<dbReference type="GO" id="GO:0005524">
    <property type="term" value="F:ATP binding"/>
    <property type="evidence" value="ECO:0007669"/>
    <property type="project" value="UniProtKB-KW"/>
</dbReference>
<dbReference type="InterPro" id="IPR036640">
    <property type="entry name" value="ABC1_TM_sf"/>
</dbReference>
<evidence type="ECO:0000256" key="10">
    <source>
        <dbReference type="ARBA" id="ARBA00023136"/>
    </source>
</evidence>
<evidence type="ECO:0000256" key="13">
    <source>
        <dbReference type="SAM" id="Phobius"/>
    </source>
</evidence>
<evidence type="ECO:0000313" key="16">
    <source>
        <dbReference type="EMBL" id="DAZ94951.1"/>
    </source>
</evidence>
<evidence type="ECO:0000256" key="11">
    <source>
        <dbReference type="ARBA" id="ARBA00023180"/>
    </source>
</evidence>
<dbReference type="InterPro" id="IPR003593">
    <property type="entry name" value="AAA+_ATPase"/>
</dbReference>
<name>A0AAV2YLF2_9STRA</name>
<reference evidence="16" key="1">
    <citation type="submission" date="2022-11" db="EMBL/GenBank/DDBJ databases">
        <authorList>
            <person name="Morgan W.R."/>
            <person name="Tartar A."/>
        </authorList>
    </citation>
    <scope>NUCLEOTIDE SEQUENCE</scope>
    <source>
        <strain evidence="16">ARSEF 373</strain>
    </source>
</reference>
<evidence type="ECO:0000256" key="12">
    <source>
        <dbReference type="SAM" id="MobiDB-lite"/>
    </source>
</evidence>
<keyword evidence="3" id="KW-0813">Transport</keyword>
<feature type="domain" description="ABC transporter" evidence="14">
    <location>
        <begin position="481"/>
        <end position="707"/>
    </location>
</feature>
<dbReference type="PROSITE" id="PS50929">
    <property type="entry name" value="ABC_TM1F"/>
    <property type="match status" value="2"/>
</dbReference>
<dbReference type="PANTHER" id="PTHR24223:SF443">
    <property type="entry name" value="MULTIDRUG-RESISTANCE LIKE PROTEIN 1, ISOFORM I"/>
    <property type="match status" value="1"/>
</dbReference>
<dbReference type="InterPro" id="IPR050173">
    <property type="entry name" value="ABC_transporter_C-like"/>
</dbReference>
<dbReference type="SMART" id="SM00382">
    <property type="entry name" value="AAA"/>
    <property type="match status" value="2"/>
</dbReference>
<keyword evidence="5 13" id="KW-0812">Transmembrane</keyword>
<evidence type="ECO:0000256" key="1">
    <source>
        <dbReference type="ARBA" id="ARBA00004128"/>
    </source>
</evidence>
<keyword evidence="6" id="KW-0677">Repeat</keyword>
<evidence type="ECO:0000256" key="5">
    <source>
        <dbReference type="ARBA" id="ARBA00022692"/>
    </source>
</evidence>
<comment type="subcellular location">
    <subcellularLocation>
        <location evidence="2">Cell membrane</location>
        <topology evidence="2">Multi-pass membrane protein</topology>
    </subcellularLocation>
    <subcellularLocation>
        <location evidence="1">Vacuole membrane</location>
        <topology evidence="1">Multi-pass membrane protein</topology>
    </subcellularLocation>
</comment>
<dbReference type="FunFam" id="3.40.50.300:FF:002145">
    <property type="entry name" value="ABC transporter (MsbA subfamily)"/>
    <property type="match status" value="1"/>
</dbReference>
<sequence>MEQVKSPDGPVAVAGCRRHPLSTASIWSRLTFSWCESLLQRCGGAAPNERTPLLAPTNKYDGDDHHDDPCDDRDDDDDDDGDDDDDDGRYNGLKMSDMFAFESKNSSDASIQAFELAFAQRPSVFSAMVRSQLPRFLAHCCMMMVASAFQILQLLALYMMARTIDRAHQTNAPSPNGIAKSSLSCSCLELPSEPWLWFAVWLVAMGGHTLVFFHGHYCGEEIAIRTIFALKSLVFQTAMHLRDPSKLSLSFGDVANLCTVDIQMVVEAFVDTFPVLGVLIQLPVILWALYHFLGGFPLTMSLAAVVVFWALHRTAESALAGKFSAIMAYRDQWLQLITNGVLAIELVKLHTREKQIARDVDAIRRSEIATSYKFAIVCLRGMEHAIPFLGFALSFGIIGQSSGKQTLEDNTRFESYLDLFLVFYLFAQVKDRAGDIFNAIQTISHGRSSLQRINKLIKTGDGGFWISQVARDGNWLSPEVILMGDRCSLGWDRQRPILFDVEFQVHCGDLVVVTGDVGAGKTLLLSAILGNADVIWKLIMATPSPRMAYCSQDSWVQGISVRDNILFGSPLDKIKYANVLHACSLVQDIEMMPNGDHTVLGENGFQLSGGQKARVALARACYADADLYVLDAPLASVDPRIQSEIFQNMFLGLLRTKTVIVATHNKEIATSGFVDRVLHVDKGTVRVVRDPAKTMTQDSKRTQLMNKRVAGSQCGLRHLLSEAKPSRPTSKLYTAELAKTGVDLTGHAARMASLSLLPPQHRQIRTSILAIDQSDASKRNTHKFDALIEVQRSVGGRLGNSVTLAHISAVWGGMSSLFMSFLLRLLTEGFLRAAEVMIVVFAMSPAIVTSSLFAEGGFGFLVMLAIGMMLLAITDYGYWWVEMERGVVGLRKAIDSTLNAPLQYFRKESVGRVMNFFCDDMARIDMCSADRIVLRDVAPPVCYILVLQAVVFQFRWWSFVIWAFVLLHIVYGGRNLRPNAIVAELYRATEAPLLTHVSEAVQGAAVIRCFGAFHLSRFITNFQRLLYANEQACYTWNVFFIWCSIRVSFFTTVVGAVLIGGVWLIRDSVHGMSLGLAFFCVATIVNELGQLRNSYMVVQQFLLLLNRMHRALNCPTEDSALDKVSPTVETTWPVEGSIVFDNVSFSYSSGAPSSRPMPLKNVTFMIQPGERVAVVGRTGSGKSTMVMLLARLYNVNAGRILIDGVDIRHVARKRLRSAISIIPQHPIFYTSTIRAFLDPRGVHEDFEIWSILQRTRMHSKVGQMHQKLDAEMATNAENLSVGERQMLCLARALLLQTKILVMDEATTAIDLNSDRQMQKVLQQLLPGTTVLSISHRLETLLTFDRFLVLSRGEVEAFGSMDELVSQPDSTFFRMLEEDMLVP</sequence>
<dbReference type="CDD" id="cd03244">
    <property type="entry name" value="ABCC_MRP_domain2"/>
    <property type="match status" value="1"/>
</dbReference>
<dbReference type="GO" id="GO:0005774">
    <property type="term" value="C:vacuolar membrane"/>
    <property type="evidence" value="ECO:0007669"/>
    <property type="project" value="UniProtKB-SubCell"/>
</dbReference>
<feature type="transmembrane region" description="Helical" evidence="13">
    <location>
        <begin position="829"/>
        <end position="848"/>
    </location>
</feature>
<feature type="domain" description="ABC transmembrane type-1" evidence="15">
    <location>
        <begin position="812"/>
        <end position="1100"/>
    </location>
</feature>
<dbReference type="Proteomes" id="UP001146120">
    <property type="component" value="Unassembled WGS sequence"/>
</dbReference>
<evidence type="ECO:0000256" key="9">
    <source>
        <dbReference type="ARBA" id="ARBA00022989"/>
    </source>
</evidence>
<feature type="transmembrane region" description="Helical" evidence="13">
    <location>
        <begin position="284"/>
        <end position="311"/>
    </location>
</feature>
<dbReference type="GO" id="GO:0016887">
    <property type="term" value="F:ATP hydrolysis activity"/>
    <property type="evidence" value="ECO:0007669"/>
    <property type="project" value="InterPro"/>
</dbReference>
<dbReference type="EMBL" id="DAKRPA010000225">
    <property type="protein sequence ID" value="DAZ94951.1"/>
    <property type="molecule type" value="Genomic_DNA"/>
</dbReference>
<dbReference type="Gene3D" id="1.20.1560.10">
    <property type="entry name" value="ABC transporter type 1, transmembrane domain"/>
    <property type="match status" value="2"/>
</dbReference>
<keyword evidence="7" id="KW-0547">Nucleotide-binding</keyword>
<feature type="transmembrane region" description="Helical" evidence="13">
    <location>
        <begin position="802"/>
        <end position="823"/>
    </location>
</feature>
<evidence type="ECO:0000256" key="8">
    <source>
        <dbReference type="ARBA" id="ARBA00022840"/>
    </source>
</evidence>
<dbReference type="PANTHER" id="PTHR24223">
    <property type="entry name" value="ATP-BINDING CASSETTE SUB-FAMILY C"/>
    <property type="match status" value="1"/>
</dbReference>
<feature type="transmembrane region" description="Helical" evidence="13">
    <location>
        <begin position="860"/>
        <end position="881"/>
    </location>
</feature>
<dbReference type="InterPro" id="IPR011527">
    <property type="entry name" value="ABC1_TM_dom"/>
</dbReference>
<feature type="domain" description="ABC transporter" evidence="14">
    <location>
        <begin position="1138"/>
        <end position="1376"/>
    </location>
</feature>
<protein>
    <submittedName>
        <fullName evidence="16">Uncharacterized protein</fullName>
    </submittedName>
</protein>
<feature type="transmembrane region" description="Helical" evidence="13">
    <location>
        <begin position="954"/>
        <end position="971"/>
    </location>
</feature>
<keyword evidence="9 13" id="KW-1133">Transmembrane helix</keyword>
<dbReference type="PROSITE" id="PS50893">
    <property type="entry name" value="ABC_TRANSPORTER_2"/>
    <property type="match status" value="2"/>
</dbReference>
<dbReference type="SUPFAM" id="SSF90123">
    <property type="entry name" value="ABC transporter transmembrane region"/>
    <property type="match status" value="2"/>
</dbReference>
<dbReference type="InterPro" id="IPR003439">
    <property type="entry name" value="ABC_transporter-like_ATP-bd"/>
</dbReference>
<keyword evidence="17" id="KW-1185">Reference proteome</keyword>
<proteinExistence type="predicted"/>
<dbReference type="PROSITE" id="PS00211">
    <property type="entry name" value="ABC_TRANSPORTER_1"/>
    <property type="match status" value="1"/>
</dbReference>
<feature type="transmembrane region" description="Helical" evidence="13">
    <location>
        <begin position="195"/>
        <end position="215"/>
    </location>
</feature>
<evidence type="ECO:0000256" key="4">
    <source>
        <dbReference type="ARBA" id="ARBA00022475"/>
    </source>
</evidence>
<evidence type="ECO:0000313" key="17">
    <source>
        <dbReference type="Proteomes" id="UP001146120"/>
    </source>
</evidence>
<dbReference type="InterPro" id="IPR027417">
    <property type="entry name" value="P-loop_NTPase"/>
</dbReference>
<evidence type="ECO:0000256" key="6">
    <source>
        <dbReference type="ARBA" id="ARBA00022737"/>
    </source>
</evidence>
<keyword evidence="4" id="KW-1003">Cell membrane</keyword>
<feature type="compositionally biased region" description="Acidic residues" evidence="12">
    <location>
        <begin position="69"/>
        <end position="87"/>
    </location>
</feature>
<evidence type="ECO:0000256" key="3">
    <source>
        <dbReference type="ARBA" id="ARBA00022448"/>
    </source>
</evidence>
<evidence type="ECO:0000256" key="7">
    <source>
        <dbReference type="ARBA" id="ARBA00022741"/>
    </source>
</evidence>
<feature type="region of interest" description="Disordered" evidence="12">
    <location>
        <begin position="46"/>
        <end position="89"/>
    </location>
</feature>
<reference evidence="16" key="2">
    <citation type="journal article" date="2023" name="Microbiol Resour">
        <title>Decontamination and Annotation of the Draft Genome Sequence of the Oomycete Lagenidium giganteum ARSEF 373.</title>
        <authorList>
            <person name="Morgan W.R."/>
            <person name="Tartar A."/>
        </authorList>
    </citation>
    <scope>NUCLEOTIDE SEQUENCE</scope>
    <source>
        <strain evidence="16">ARSEF 373</strain>
    </source>
</reference>
<accession>A0AAV2YLF2</accession>
<organism evidence="16 17">
    <name type="scientific">Lagenidium giganteum</name>
    <dbReference type="NCBI Taxonomy" id="4803"/>
    <lineage>
        <taxon>Eukaryota</taxon>
        <taxon>Sar</taxon>
        <taxon>Stramenopiles</taxon>
        <taxon>Oomycota</taxon>
        <taxon>Peronosporomycetes</taxon>
        <taxon>Pythiales</taxon>
        <taxon>Pythiaceae</taxon>
    </lineage>
</organism>
<evidence type="ECO:0000259" key="14">
    <source>
        <dbReference type="PROSITE" id="PS50893"/>
    </source>
</evidence>
<dbReference type="Gene3D" id="3.40.50.300">
    <property type="entry name" value="P-loop containing nucleotide triphosphate hydrolases"/>
    <property type="match status" value="2"/>
</dbReference>
<feature type="transmembrane region" description="Helical" evidence="13">
    <location>
        <begin position="136"/>
        <end position="161"/>
    </location>
</feature>
<dbReference type="Pfam" id="PF00664">
    <property type="entry name" value="ABC_membrane"/>
    <property type="match status" value="2"/>
</dbReference>
<dbReference type="Pfam" id="PF00005">
    <property type="entry name" value="ABC_tran"/>
    <property type="match status" value="2"/>
</dbReference>
<feature type="transmembrane region" description="Helical" evidence="13">
    <location>
        <begin position="1039"/>
        <end position="1065"/>
    </location>
</feature>
<comment type="caution">
    <text evidence="16">The sequence shown here is derived from an EMBL/GenBank/DDBJ whole genome shotgun (WGS) entry which is preliminary data.</text>
</comment>
<keyword evidence="8" id="KW-0067">ATP-binding</keyword>
<evidence type="ECO:0000259" key="15">
    <source>
        <dbReference type="PROSITE" id="PS50929"/>
    </source>
</evidence>
<evidence type="ECO:0000256" key="2">
    <source>
        <dbReference type="ARBA" id="ARBA00004651"/>
    </source>
</evidence>
<feature type="domain" description="ABC transmembrane type-1" evidence="15">
    <location>
        <begin position="148"/>
        <end position="445"/>
    </location>
</feature>
<dbReference type="InterPro" id="IPR017871">
    <property type="entry name" value="ABC_transporter-like_CS"/>
</dbReference>
<dbReference type="GO" id="GO:0140359">
    <property type="term" value="F:ABC-type transporter activity"/>
    <property type="evidence" value="ECO:0007669"/>
    <property type="project" value="InterPro"/>
</dbReference>
<dbReference type="SUPFAM" id="SSF52540">
    <property type="entry name" value="P-loop containing nucleoside triphosphate hydrolases"/>
    <property type="match status" value="2"/>
</dbReference>
<keyword evidence="11" id="KW-0325">Glycoprotein</keyword>